<accession>A0ABR4AWH9</accession>
<keyword evidence="1" id="KW-0472">Membrane</keyword>
<sequence>MLLIARDMFKAIWYFVPAILTLAHGRPISNGFYQGGGFLLAMGLEASDFIILLIAVSAIQ</sequence>
<dbReference type="InterPro" id="IPR023041">
    <property type="entry name" value="Glucose_rcpt_Git3-like_N"/>
</dbReference>
<gene>
    <name evidence="3" type="ORF">ABVK25_009920</name>
</gene>
<dbReference type="EMBL" id="JBHFEH010000057">
    <property type="protein sequence ID" value="KAL2049825.1"/>
    <property type="molecule type" value="Genomic_DNA"/>
</dbReference>
<evidence type="ECO:0000259" key="2">
    <source>
        <dbReference type="Pfam" id="PF11710"/>
    </source>
</evidence>
<dbReference type="Pfam" id="PF11710">
    <property type="entry name" value="Git3"/>
    <property type="match status" value="1"/>
</dbReference>
<evidence type="ECO:0000313" key="4">
    <source>
        <dbReference type="Proteomes" id="UP001590951"/>
    </source>
</evidence>
<feature type="domain" description="Glucose receptor Git3-like N-terminal" evidence="2">
    <location>
        <begin position="1"/>
        <end position="57"/>
    </location>
</feature>
<protein>
    <recommendedName>
        <fullName evidence="2">Glucose receptor Git3-like N-terminal domain-containing protein</fullName>
    </recommendedName>
</protein>
<evidence type="ECO:0000256" key="1">
    <source>
        <dbReference type="SAM" id="Phobius"/>
    </source>
</evidence>
<name>A0ABR4AWH9_9LECA</name>
<comment type="caution">
    <text evidence="3">The sequence shown here is derived from an EMBL/GenBank/DDBJ whole genome shotgun (WGS) entry which is preliminary data.</text>
</comment>
<dbReference type="Proteomes" id="UP001590951">
    <property type="component" value="Unassembled WGS sequence"/>
</dbReference>
<keyword evidence="4" id="KW-1185">Reference proteome</keyword>
<proteinExistence type="predicted"/>
<organism evidence="3 4">
    <name type="scientific">Lepraria finkii</name>
    <dbReference type="NCBI Taxonomy" id="1340010"/>
    <lineage>
        <taxon>Eukaryota</taxon>
        <taxon>Fungi</taxon>
        <taxon>Dikarya</taxon>
        <taxon>Ascomycota</taxon>
        <taxon>Pezizomycotina</taxon>
        <taxon>Lecanoromycetes</taxon>
        <taxon>OSLEUM clade</taxon>
        <taxon>Lecanoromycetidae</taxon>
        <taxon>Lecanorales</taxon>
        <taxon>Lecanorineae</taxon>
        <taxon>Stereocaulaceae</taxon>
        <taxon>Lepraria</taxon>
    </lineage>
</organism>
<reference evidence="3 4" key="1">
    <citation type="submission" date="2024-09" db="EMBL/GenBank/DDBJ databases">
        <title>Rethinking Asexuality: The Enigmatic Case of Functional Sexual Genes in Lepraria (Stereocaulaceae).</title>
        <authorList>
            <person name="Doellman M."/>
            <person name="Sun Y."/>
            <person name="Barcenas-Pena A."/>
            <person name="Lumbsch H.T."/>
            <person name="Grewe F."/>
        </authorList>
    </citation>
    <scope>NUCLEOTIDE SEQUENCE [LARGE SCALE GENOMIC DNA]</scope>
    <source>
        <strain evidence="3 4">Grewe 0041</strain>
    </source>
</reference>
<keyword evidence="1" id="KW-1133">Transmembrane helix</keyword>
<keyword evidence="1" id="KW-0812">Transmembrane</keyword>
<evidence type="ECO:0000313" key="3">
    <source>
        <dbReference type="EMBL" id="KAL2049825.1"/>
    </source>
</evidence>
<feature type="transmembrane region" description="Helical" evidence="1">
    <location>
        <begin position="35"/>
        <end position="59"/>
    </location>
</feature>